<sequence length="481" mass="54910">MQIKEMVMLKQLVLETIKNKELINYGEGIVVGISGGYDSVCLLHILYSISNELGIKIYPVHVNHMLRGDEALRDENFVKSFCSSLGLEVYIKHIDIAKKAKTEKISLEEAGRNARYEVFSLVAGERGASKIAVAHSRNDQAETILMRICRGTGLEGLRGMEYKRDNIIRPLLDADRSQIEEYVNGIGVEAVTDSSNLHTDYFRNRIRIDVIPAINIASGSDITENLLRLSKIVVAEDDYLRYNSELYYQKSVLSERKMYTELDLNVLDEIHQSVRLRVLRIAIEKTCGTLNGWGYIHLDKLNNLIENGRTGAQIDLPHGVAAVKSYGSLILKEQGKEHQEQFEKKLIIPGETEIQRFGLIVKTEIYKFETNKSCRQFINNNEKVNTKFIDLEKVTAMGENLQIRNRRDGDIFKPLKSNGTKKLKEYFIDNKIPRQVRSTIPLIALNKDIVWVIGNKISDNYKVTDNTKMVLKITFIQKKKN</sequence>
<dbReference type="HOGENOM" id="CLU_018869_0_1_9"/>
<dbReference type="GO" id="GO:0032267">
    <property type="term" value="F:tRNA(Ile)-lysidine synthase activity"/>
    <property type="evidence" value="ECO:0007669"/>
    <property type="project" value="UniProtKB-EC"/>
</dbReference>
<dbReference type="NCBIfam" id="TIGR02433">
    <property type="entry name" value="lysidine_TilS_C"/>
    <property type="match status" value="1"/>
</dbReference>
<protein>
    <recommendedName>
        <fullName evidence="8">tRNA(Ile)-lysidine synthase</fullName>
        <ecNumber evidence="8">6.3.4.19</ecNumber>
    </recommendedName>
    <alternativeName>
        <fullName evidence="8">tRNA(Ile)-2-lysyl-cytidine synthase</fullName>
    </alternativeName>
    <alternativeName>
        <fullName evidence="8">tRNA(Ile)-lysidine synthetase</fullName>
    </alternativeName>
</protein>
<dbReference type="NCBIfam" id="TIGR02432">
    <property type="entry name" value="lysidine_TilS_N"/>
    <property type="match status" value="1"/>
</dbReference>
<dbReference type="Pfam" id="PF11734">
    <property type="entry name" value="TilS_C"/>
    <property type="match status" value="1"/>
</dbReference>
<dbReference type="Pfam" id="PF09179">
    <property type="entry name" value="TilS"/>
    <property type="match status" value="1"/>
</dbReference>
<dbReference type="Gene3D" id="3.40.50.620">
    <property type="entry name" value="HUPs"/>
    <property type="match status" value="1"/>
</dbReference>
<accession>B8I4B7</accession>
<feature type="domain" description="Lysidine-tRNA(Ile) synthetase C-terminal" evidence="9">
    <location>
        <begin position="401"/>
        <end position="473"/>
    </location>
</feature>
<dbReference type="RefSeq" id="WP_012634537.1">
    <property type="nucleotide sequence ID" value="NC_011898.1"/>
</dbReference>
<keyword evidence="11" id="KW-1185">Reference proteome</keyword>
<comment type="catalytic activity">
    <reaction evidence="7 8">
        <text>cytidine(34) in tRNA(Ile2) + L-lysine + ATP = lysidine(34) in tRNA(Ile2) + AMP + diphosphate + H(+)</text>
        <dbReference type="Rhea" id="RHEA:43744"/>
        <dbReference type="Rhea" id="RHEA-COMP:10625"/>
        <dbReference type="Rhea" id="RHEA-COMP:10670"/>
        <dbReference type="ChEBI" id="CHEBI:15378"/>
        <dbReference type="ChEBI" id="CHEBI:30616"/>
        <dbReference type="ChEBI" id="CHEBI:32551"/>
        <dbReference type="ChEBI" id="CHEBI:33019"/>
        <dbReference type="ChEBI" id="CHEBI:82748"/>
        <dbReference type="ChEBI" id="CHEBI:83665"/>
        <dbReference type="ChEBI" id="CHEBI:456215"/>
        <dbReference type="EC" id="6.3.4.19"/>
    </reaction>
</comment>
<keyword evidence="2 8" id="KW-0963">Cytoplasm</keyword>
<evidence type="ECO:0000313" key="10">
    <source>
        <dbReference type="EMBL" id="ACL74471.1"/>
    </source>
</evidence>
<keyword evidence="4 8" id="KW-0819">tRNA processing</keyword>
<evidence type="ECO:0000313" key="11">
    <source>
        <dbReference type="Proteomes" id="UP000001349"/>
    </source>
</evidence>
<reference evidence="10 11" key="1">
    <citation type="submission" date="2009-01" db="EMBL/GenBank/DDBJ databases">
        <title>Complete sequence of Clostridium cellulolyticum H10.</title>
        <authorList>
            <consortium name="US DOE Joint Genome Institute"/>
            <person name="Lucas S."/>
            <person name="Copeland A."/>
            <person name="Lapidus A."/>
            <person name="Glavina del Rio T."/>
            <person name="Dalin E."/>
            <person name="Tice H."/>
            <person name="Bruce D."/>
            <person name="Goodwin L."/>
            <person name="Pitluck S."/>
            <person name="Chertkov O."/>
            <person name="Saunders E."/>
            <person name="Brettin T."/>
            <person name="Detter J.C."/>
            <person name="Han C."/>
            <person name="Larimer F."/>
            <person name="Land M."/>
            <person name="Hauser L."/>
            <person name="Kyrpides N."/>
            <person name="Ivanova N."/>
            <person name="Zhou J."/>
            <person name="Richardson P."/>
        </authorList>
    </citation>
    <scope>NUCLEOTIDE SEQUENCE [LARGE SCALE GENOMIC DNA]</scope>
    <source>
        <strain evidence="11">ATCC 35319 / DSM 5812 / JCM 6584 / H10</strain>
    </source>
</reference>
<dbReference type="GO" id="GO:0005737">
    <property type="term" value="C:cytoplasm"/>
    <property type="evidence" value="ECO:0007669"/>
    <property type="project" value="UniProtKB-SubCell"/>
</dbReference>
<dbReference type="InterPro" id="IPR012795">
    <property type="entry name" value="tRNA_Ile_lys_synt_N"/>
</dbReference>
<dbReference type="SUPFAM" id="SSF52402">
    <property type="entry name" value="Adenine nucleotide alpha hydrolases-like"/>
    <property type="match status" value="1"/>
</dbReference>
<dbReference type="CDD" id="cd01992">
    <property type="entry name" value="TilS_N"/>
    <property type="match status" value="1"/>
</dbReference>
<dbReference type="SUPFAM" id="SSF82829">
    <property type="entry name" value="MesJ substrate recognition domain-like"/>
    <property type="match status" value="1"/>
</dbReference>
<evidence type="ECO:0000256" key="5">
    <source>
        <dbReference type="ARBA" id="ARBA00022741"/>
    </source>
</evidence>
<dbReference type="InterPro" id="IPR011063">
    <property type="entry name" value="TilS/TtcA_N"/>
</dbReference>
<organism evidence="10 11">
    <name type="scientific">Ruminiclostridium cellulolyticum (strain ATCC 35319 / DSM 5812 / JCM 6584 / H10)</name>
    <name type="common">Clostridium cellulolyticum</name>
    <dbReference type="NCBI Taxonomy" id="394503"/>
    <lineage>
        <taxon>Bacteria</taxon>
        <taxon>Bacillati</taxon>
        <taxon>Bacillota</taxon>
        <taxon>Clostridia</taxon>
        <taxon>Eubacteriales</taxon>
        <taxon>Oscillospiraceae</taxon>
        <taxon>Ruminiclostridium</taxon>
    </lineage>
</organism>
<dbReference type="Pfam" id="PF01171">
    <property type="entry name" value="ATP_bind_3"/>
    <property type="match status" value="1"/>
</dbReference>
<keyword evidence="5 8" id="KW-0547">Nucleotide-binding</keyword>
<dbReference type="PANTHER" id="PTHR43033:SF1">
    <property type="entry name" value="TRNA(ILE)-LYSIDINE SYNTHASE-RELATED"/>
    <property type="match status" value="1"/>
</dbReference>
<dbReference type="GO" id="GO:0005524">
    <property type="term" value="F:ATP binding"/>
    <property type="evidence" value="ECO:0007669"/>
    <property type="project" value="UniProtKB-UniRule"/>
</dbReference>
<evidence type="ECO:0000256" key="6">
    <source>
        <dbReference type="ARBA" id="ARBA00022840"/>
    </source>
</evidence>
<keyword evidence="6 8" id="KW-0067">ATP-binding</keyword>
<dbReference type="InterPro" id="IPR012094">
    <property type="entry name" value="tRNA_Ile_lys_synt"/>
</dbReference>
<gene>
    <name evidence="8" type="primary">tilS</name>
    <name evidence="10" type="ordered locus">Ccel_0083</name>
</gene>
<dbReference type="SUPFAM" id="SSF56037">
    <property type="entry name" value="PheT/TilS domain"/>
    <property type="match status" value="1"/>
</dbReference>
<name>B8I4B7_RUMCH</name>
<dbReference type="PANTHER" id="PTHR43033">
    <property type="entry name" value="TRNA(ILE)-LYSIDINE SYNTHASE-RELATED"/>
    <property type="match status" value="1"/>
</dbReference>
<dbReference type="Gene3D" id="1.20.59.20">
    <property type="match status" value="1"/>
</dbReference>
<dbReference type="GO" id="GO:0006400">
    <property type="term" value="P:tRNA modification"/>
    <property type="evidence" value="ECO:0007669"/>
    <property type="project" value="UniProtKB-UniRule"/>
</dbReference>
<proteinExistence type="inferred from homology"/>
<evidence type="ECO:0000256" key="1">
    <source>
        <dbReference type="ARBA" id="ARBA00004496"/>
    </source>
</evidence>
<feature type="binding site" evidence="8">
    <location>
        <begin position="34"/>
        <end position="39"/>
    </location>
    <ligand>
        <name>ATP</name>
        <dbReference type="ChEBI" id="CHEBI:30616"/>
    </ligand>
</feature>
<evidence type="ECO:0000256" key="4">
    <source>
        <dbReference type="ARBA" id="ARBA00022694"/>
    </source>
</evidence>
<dbReference type="Proteomes" id="UP000001349">
    <property type="component" value="Chromosome"/>
</dbReference>
<evidence type="ECO:0000259" key="9">
    <source>
        <dbReference type="SMART" id="SM00977"/>
    </source>
</evidence>
<comment type="subcellular location">
    <subcellularLocation>
        <location evidence="1 8">Cytoplasm</location>
    </subcellularLocation>
</comment>
<dbReference type="STRING" id="394503.Ccel_0083"/>
<dbReference type="InterPro" id="IPR012796">
    <property type="entry name" value="Lysidine-tRNA-synth_C"/>
</dbReference>
<comment type="function">
    <text evidence="8">Ligates lysine onto the cytidine present at position 34 of the AUA codon-specific tRNA(Ile) that contains the anticodon CAU, in an ATP-dependent manner. Cytidine is converted to lysidine, thus changing the amino acid specificity of the tRNA from methionine to isoleucine.</text>
</comment>
<evidence type="ECO:0000256" key="7">
    <source>
        <dbReference type="ARBA" id="ARBA00048539"/>
    </source>
</evidence>
<evidence type="ECO:0000256" key="8">
    <source>
        <dbReference type="HAMAP-Rule" id="MF_01161"/>
    </source>
</evidence>
<dbReference type="KEGG" id="cce:Ccel_0083"/>
<evidence type="ECO:0000256" key="2">
    <source>
        <dbReference type="ARBA" id="ARBA00022490"/>
    </source>
</evidence>
<dbReference type="eggNOG" id="COG0037">
    <property type="taxonomic scope" value="Bacteria"/>
</dbReference>
<dbReference type="InterPro" id="IPR014729">
    <property type="entry name" value="Rossmann-like_a/b/a_fold"/>
</dbReference>
<dbReference type="AlphaFoldDB" id="B8I4B7"/>
<dbReference type="InterPro" id="IPR015262">
    <property type="entry name" value="tRNA_Ile_lys_synt_subst-bd"/>
</dbReference>
<comment type="domain">
    <text evidence="8">The N-terminal region contains the highly conserved SGGXDS motif, predicted to be a P-loop motif involved in ATP binding.</text>
</comment>
<dbReference type="EC" id="6.3.4.19" evidence="8"/>
<dbReference type="HAMAP" id="MF_01161">
    <property type="entry name" value="tRNA_Ile_lys_synt"/>
    <property type="match status" value="1"/>
</dbReference>
<comment type="similarity">
    <text evidence="8">Belongs to the tRNA(Ile)-lysidine synthase family.</text>
</comment>
<dbReference type="SMART" id="SM00977">
    <property type="entry name" value="TilS_C"/>
    <property type="match status" value="1"/>
</dbReference>
<dbReference type="EMBL" id="CP001348">
    <property type="protein sequence ID" value="ACL74471.1"/>
    <property type="molecule type" value="Genomic_DNA"/>
</dbReference>
<keyword evidence="3 8" id="KW-0436">Ligase</keyword>
<evidence type="ECO:0000256" key="3">
    <source>
        <dbReference type="ARBA" id="ARBA00022598"/>
    </source>
</evidence>